<proteinExistence type="predicted"/>
<reference evidence="2 3" key="1">
    <citation type="submission" date="2020-09" db="EMBL/GenBank/DDBJ databases">
        <title>novel species in genus Nocardioides.</title>
        <authorList>
            <person name="Zhang G."/>
        </authorList>
    </citation>
    <scope>NUCLEOTIDE SEQUENCE [LARGE SCALE GENOMIC DNA]</scope>
    <source>
        <strain evidence="2 3">KCTC 39551</strain>
    </source>
</reference>
<organism evidence="2 3">
    <name type="scientific">Nocardioides cavernae</name>
    <dbReference type="NCBI Taxonomy" id="1921566"/>
    <lineage>
        <taxon>Bacteria</taxon>
        <taxon>Bacillati</taxon>
        <taxon>Actinomycetota</taxon>
        <taxon>Actinomycetes</taxon>
        <taxon>Propionibacteriales</taxon>
        <taxon>Nocardioidaceae</taxon>
        <taxon>Nocardioides</taxon>
    </lineage>
</organism>
<keyword evidence="3" id="KW-1185">Reference proteome</keyword>
<dbReference type="CDD" id="cd15482">
    <property type="entry name" value="Sialidase_non-viral"/>
    <property type="match status" value="1"/>
</dbReference>
<evidence type="ECO:0000313" key="2">
    <source>
        <dbReference type="EMBL" id="MBD3923928.1"/>
    </source>
</evidence>
<dbReference type="InterPro" id="IPR015943">
    <property type="entry name" value="WD40/YVTN_repeat-like_dom_sf"/>
</dbReference>
<evidence type="ECO:0000256" key="1">
    <source>
        <dbReference type="SAM" id="SignalP"/>
    </source>
</evidence>
<feature type="signal peptide" evidence="1">
    <location>
        <begin position="1"/>
        <end position="20"/>
    </location>
</feature>
<gene>
    <name evidence="2" type="ORF">IEZ26_04780</name>
</gene>
<protein>
    <submittedName>
        <fullName evidence="2">Oxidoreductase</fullName>
    </submittedName>
</protein>
<dbReference type="EMBL" id="JACXYZ010000001">
    <property type="protein sequence ID" value="MBD3923928.1"/>
    <property type="molecule type" value="Genomic_DNA"/>
</dbReference>
<comment type="caution">
    <text evidence="2">The sequence shown here is derived from an EMBL/GenBank/DDBJ whole genome shotgun (WGS) entry which is preliminary data.</text>
</comment>
<dbReference type="PANTHER" id="PTHR47199">
    <property type="entry name" value="PHOTOSYSTEM II STABILITY/ASSEMBLY FACTOR HCF136, CHLOROPLASTIC"/>
    <property type="match status" value="1"/>
</dbReference>
<dbReference type="SUPFAM" id="SSF50939">
    <property type="entry name" value="Sialidases"/>
    <property type="match status" value="1"/>
</dbReference>
<dbReference type="Gene3D" id="2.130.10.10">
    <property type="entry name" value="YVTN repeat-like/Quinoprotein amine dehydrogenase"/>
    <property type="match status" value="2"/>
</dbReference>
<dbReference type="RefSeq" id="WP_191193755.1">
    <property type="nucleotide sequence ID" value="NZ_JACXYZ010000001.1"/>
</dbReference>
<dbReference type="PANTHER" id="PTHR47199:SF2">
    <property type="entry name" value="PHOTOSYSTEM II STABILITY_ASSEMBLY FACTOR HCF136, CHLOROPLASTIC"/>
    <property type="match status" value="1"/>
</dbReference>
<evidence type="ECO:0000313" key="3">
    <source>
        <dbReference type="Proteomes" id="UP000618818"/>
    </source>
</evidence>
<name>A0ABR8N717_9ACTN</name>
<feature type="chain" id="PRO_5047445700" evidence="1">
    <location>
        <begin position="21"/>
        <end position="362"/>
    </location>
</feature>
<accession>A0ABR8N717</accession>
<keyword evidence="1" id="KW-0732">Signal</keyword>
<sequence>MRRLGVPALIPALLTIPALALTLPASTAAQPEAAGPNPFRDGWSETVVDADQNLRGLEAVSRREAWVTGESLTDDGPARVFRTTDRGRTWTDVSPDDTEGLSFRDVEVHGSVAHVLAIGPGEASRIYRSTDGGASWDESFRNTDEKAFYDCMAFYGKGRHGLAVSDPVDGKLRILATDDRGRSWSVLPDKGMPRSKDEFGFAASGDCLVTSGRSAFLVTGGKKSRVLRSDDRGRTWTAVASGIPAGEAAGGFAGAFASPRVGIAVGGDFAEADDTEDTTAYTRDGRTWTTGGDLSHVGEDVAFLRGTRYAVATGDYDGSVGSSITTDGGRTWKRASRKGYHAIDCVDTVCWAAGSKGRVGHN</sequence>
<dbReference type="InterPro" id="IPR036278">
    <property type="entry name" value="Sialidase_sf"/>
</dbReference>
<dbReference type="Proteomes" id="UP000618818">
    <property type="component" value="Unassembled WGS sequence"/>
</dbReference>